<dbReference type="InterPro" id="IPR038626">
    <property type="entry name" value="Rof-like_sf"/>
</dbReference>
<dbReference type="Proteomes" id="UP001310248">
    <property type="component" value="Unassembled WGS sequence"/>
</dbReference>
<evidence type="ECO:0000313" key="2">
    <source>
        <dbReference type="Proteomes" id="UP001310248"/>
    </source>
</evidence>
<reference evidence="1 2" key="2">
    <citation type="submission" date="2023-12" db="EMBL/GenBank/DDBJ databases">
        <authorList>
            <consortium name="Cladostephus spongiosus"/>
            <person name="Lorente B."/>
            <person name="Cabral C."/>
            <person name="Frias J."/>
            <person name="Faria J."/>
            <person name="Toubarro D."/>
        </authorList>
    </citation>
    <scope>NUCLEOTIDE SEQUENCE [LARGE SCALE GENOMIC DNA]</scope>
    <source>
        <strain evidence="1 2">ZMCS4</strain>
    </source>
</reference>
<protein>
    <submittedName>
        <fullName evidence="1">Rho-binding antiterminator</fullName>
    </submittedName>
</protein>
<gene>
    <name evidence="1" type="ORF">SNR37_001246</name>
</gene>
<organism evidence="1 2">
    <name type="scientific">Agarivorans aestuarii</name>
    <dbReference type="NCBI Taxonomy" id="1563703"/>
    <lineage>
        <taxon>Bacteria</taxon>
        <taxon>Pseudomonadati</taxon>
        <taxon>Pseudomonadota</taxon>
        <taxon>Gammaproteobacteria</taxon>
        <taxon>Alteromonadales</taxon>
        <taxon>Alteromonadaceae</taxon>
        <taxon>Agarivorans</taxon>
    </lineage>
</organism>
<proteinExistence type="predicted"/>
<dbReference type="SUPFAM" id="SSF101744">
    <property type="entry name" value="Rof/RNase P subunit-like"/>
    <property type="match status" value="1"/>
</dbReference>
<dbReference type="EMBL" id="JAYDYW010000016">
    <property type="protein sequence ID" value="MEE1675919.1"/>
    <property type="molecule type" value="Genomic_DNA"/>
</dbReference>
<dbReference type="Pfam" id="PF07073">
    <property type="entry name" value="ROF"/>
    <property type="match status" value="1"/>
</dbReference>
<sequence>MISCDNYDYIEIACMYRYLVKVQLVNGEQVHGLALDTKRNQLKQECILLKHANQQFLVVLDDIQQLEVMVDNPHFSKVSFR</sequence>
<evidence type="ECO:0000313" key="1">
    <source>
        <dbReference type="EMBL" id="MEE1675919.1"/>
    </source>
</evidence>
<reference evidence="2" key="1">
    <citation type="submission" date="2023-07" db="EMBL/GenBank/DDBJ databases">
        <title>Draft genome sequence of Agarivorans aestuarii strain ZMCS4, a CAZymes producing bacteria isolated from the marine brown algae Clodostephus spongiosus.</title>
        <authorList>
            <person name="Lorente B."/>
            <person name="Cabral C."/>
            <person name="Frias J."/>
            <person name="Faria J."/>
            <person name="Toubarro D."/>
        </authorList>
    </citation>
    <scope>NUCLEOTIDE SEQUENCE [LARGE SCALE GENOMIC DNA]</scope>
    <source>
        <strain evidence="2">ZMCS4</strain>
    </source>
</reference>
<dbReference type="Gene3D" id="2.30.30.400">
    <property type="entry name" value="Rof-like"/>
    <property type="match status" value="1"/>
</dbReference>
<accession>A0ABU7GA25</accession>
<dbReference type="RefSeq" id="WP_329776684.1">
    <property type="nucleotide sequence ID" value="NZ_JAYDYW010000016.1"/>
</dbReference>
<comment type="caution">
    <text evidence="1">The sequence shown here is derived from an EMBL/GenBank/DDBJ whole genome shotgun (WGS) entry which is preliminary data.</text>
</comment>
<dbReference type="InterPro" id="IPR009778">
    <property type="entry name" value="ROF"/>
</dbReference>
<name>A0ABU7GA25_9ALTE</name>
<dbReference type="InterPro" id="IPR023534">
    <property type="entry name" value="Rof/RNase_P-like"/>
</dbReference>
<keyword evidence="2" id="KW-1185">Reference proteome</keyword>